<protein>
    <submittedName>
        <fullName evidence="2">Uncharacterized protein</fullName>
    </submittedName>
</protein>
<comment type="caution">
    <text evidence="2">The sequence shown here is derived from an EMBL/GenBank/DDBJ whole genome shotgun (WGS) entry which is preliminary data.</text>
</comment>
<evidence type="ECO:0000313" key="2">
    <source>
        <dbReference type="EMBL" id="KAJ7759984.1"/>
    </source>
</evidence>
<dbReference type="Proteomes" id="UP001215598">
    <property type="component" value="Unassembled WGS sequence"/>
</dbReference>
<dbReference type="AlphaFoldDB" id="A0AAD7JCX2"/>
<reference evidence="2" key="1">
    <citation type="submission" date="2023-03" db="EMBL/GenBank/DDBJ databases">
        <title>Massive genome expansion in bonnet fungi (Mycena s.s.) driven by repeated elements and novel gene families across ecological guilds.</title>
        <authorList>
            <consortium name="Lawrence Berkeley National Laboratory"/>
            <person name="Harder C.B."/>
            <person name="Miyauchi S."/>
            <person name="Viragh M."/>
            <person name="Kuo A."/>
            <person name="Thoen E."/>
            <person name="Andreopoulos B."/>
            <person name="Lu D."/>
            <person name="Skrede I."/>
            <person name="Drula E."/>
            <person name="Henrissat B."/>
            <person name="Morin E."/>
            <person name="Kohler A."/>
            <person name="Barry K."/>
            <person name="LaButti K."/>
            <person name="Morin E."/>
            <person name="Salamov A."/>
            <person name="Lipzen A."/>
            <person name="Mereny Z."/>
            <person name="Hegedus B."/>
            <person name="Baldrian P."/>
            <person name="Stursova M."/>
            <person name="Weitz H."/>
            <person name="Taylor A."/>
            <person name="Grigoriev I.V."/>
            <person name="Nagy L.G."/>
            <person name="Martin F."/>
            <person name="Kauserud H."/>
        </authorList>
    </citation>
    <scope>NUCLEOTIDE SEQUENCE</scope>
    <source>
        <strain evidence="2">CBHHK182m</strain>
    </source>
</reference>
<gene>
    <name evidence="2" type="ORF">B0H16DRAFT_1688886</name>
</gene>
<evidence type="ECO:0000256" key="1">
    <source>
        <dbReference type="SAM" id="MobiDB-lite"/>
    </source>
</evidence>
<evidence type="ECO:0000313" key="3">
    <source>
        <dbReference type="Proteomes" id="UP001215598"/>
    </source>
</evidence>
<keyword evidence="3" id="KW-1185">Reference proteome</keyword>
<feature type="region of interest" description="Disordered" evidence="1">
    <location>
        <begin position="314"/>
        <end position="340"/>
    </location>
</feature>
<accession>A0AAD7JCX2</accession>
<organism evidence="2 3">
    <name type="scientific">Mycena metata</name>
    <dbReference type="NCBI Taxonomy" id="1033252"/>
    <lineage>
        <taxon>Eukaryota</taxon>
        <taxon>Fungi</taxon>
        <taxon>Dikarya</taxon>
        <taxon>Basidiomycota</taxon>
        <taxon>Agaricomycotina</taxon>
        <taxon>Agaricomycetes</taxon>
        <taxon>Agaricomycetidae</taxon>
        <taxon>Agaricales</taxon>
        <taxon>Marasmiineae</taxon>
        <taxon>Mycenaceae</taxon>
        <taxon>Mycena</taxon>
    </lineage>
</organism>
<feature type="region of interest" description="Disordered" evidence="1">
    <location>
        <begin position="1"/>
        <end position="45"/>
    </location>
</feature>
<sequence>MGTRASGGDGKRDGDYAGEAMSGVQRKEGRGGQSGGVEEQHYPRAPIPHRRTAICVRERGEGGEKEGIKSRKRVRRAPHRDVRMYGCVRDMRTGWQRPLEWRHKFAVSFGFAGVGRSGAFGQSIREEKQSKGWAEGEEKHVVGAAEKKRDRAAVYHTYVRSTTDSAPETLPGPNGVLRRRNANAEFILPETMQPEPQQLGNFLSFERRSSRLAFTAPRKLVWSCVHVNLPPPPPEKTKDSSGKTNSPLAILTPGDSKAAPSVCRPRARSPSDADFPSLLRASNRNGSRTRNPNETACRLPSLLLGLLKAQHSRSKLQLQPKLPAQSKAKPGAPAQSSSAFRSKLTGHGWWPHDCEAMATRYLKTLDSSILIRKLRTFKVKETYPYRAGVLGTTRNRASRKLLIDNGPAKQHNTRQPQARFDLIRALAKFKLEVYPPQWSGVEAAAASVLRAYIEARERIFSTVCLTKFNASDRETSATQSQSMRMKIIVKDIYRYNPLHIHRFSPNFMPMPQLQFFDLVGVAKLGIKLGSNDKSGPKLESRVPRQLLPFEFRVGREVGRKNPTTVEQKHSTSQKKHPKRYGELATVEQYLNDHTGNVDRRNSREDERDTEIAAMFLNHRSSSFNWVTSGGRGKNYGIKAWRSVQATVAFSFGGGYIAL</sequence>
<feature type="region of interest" description="Disordered" evidence="1">
    <location>
        <begin position="229"/>
        <end position="295"/>
    </location>
</feature>
<proteinExistence type="predicted"/>
<name>A0AAD7JCX2_9AGAR</name>
<feature type="region of interest" description="Disordered" evidence="1">
    <location>
        <begin position="559"/>
        <end position="580"/>
    </location>
</feature>
<dbReference type="EMBL" id="JARKIB010000038">
    <property type="protein sequence ID" value="KAJ7759984.1"/>
    <property type="molecule type" value="Genomic_DNA"/>
</dbReference>
<feature type="compositionally biased region" description="Polar residues" evidence="1">
    <location>
        <begin position="280"/>
        <end position="294"/>
    </location>
</feature>